<reference evidence="1 2" key="1">
    <citation type="submission" date="2021-06" db="EMBL/GenBank/DDBJ databases">
        <authorList>
            <person name="Palmer J.M."/>
        </authorList>
    </citation>
    <scope>NUCLEOTIDE SEQUENCE [LARGE SCALE GENOMIC DNA]</scope>
    <source>
        <strain evidence="1 2">GA_2019</strain>
        <tissue evidence="1">Muscle</tissue>
    </source>
</reference>
<gene>
    <name evidence="1" type="ORF">GOODEAATRI_020361</name>
</gene>
<evidence type="ECO:0000313" key="1">
    <source>
        <dbReference type="EMBL" id="MEQ2179030.1"/>
    </source>
</evidence>
<dbReference type="EMBL" id="JAHRIO010061860">
    <property type="protein sequence ID" value="MEQ2179030.1"/>
    <property type="molecule type" value="Genomic_DNA"/>
</dbReference>
<name>A0ABV0P6G6_9TELE</name>
<proteinExistence type="predicted"/>
<protein>
    <submittedName>
        <fullName evidence="1">Uncharacterized protein</fullName>
    </submittedName>
</protein>
<accession>A0ABV0P6G6</accession>
<dbReference type="Proteomes" id="UP001476798">
    <property type="component" value="Unassembled WGS sequence"/>
</dbReference>
<comment type="caution">
    <text evidence="1">The sequence shown here is derived from an EMBL/GenBank/DDBJ whole genome shotgun (WGS) entry which is preliminary data.</text>
</comment>
<keyword evidence="2" id="KW-1185">Reference proteome</keyword>
<evidence type="ECO:0000313" key="2">
    <source>
        <dbReference type="Proteomes" id="UP001476798"/>
    </source>
</evidence>
<sequence>MYRVLAFKVEKLQPIRFRTCQEQESKNVRHCIEQACTGAQGMAEGPSFWICSCTNKKSRWNHESHELGMCYSWEKR</sequence>
<feature type="non-terminal residue" evidence="1">
    <location>
        <position position="76"/>
    </location>
</feature>
<organism evidence="1 2">
    <name type="scientific">Goodea atripinnis</name>
    <dbReference type="NCBI Taxonomy" id="208336"/>
    <lineage>
        <taxon>Eukaryota</taxon>
        <taxon>Metazoa</taxon>
        <taxon>Chordata</taxon>
        <taxon>Craniata</taxon>
        <taxon>Vertebrata</taxon>
        <taxon>Euteleostomi</taxon>
        <taxon>Actinopterygii</taxon>
        <taxon>Neopterygii</taxon>
        <taxon>Teleostei</taxon>
        <taxon>Neoteleostei</taxon>
        <taxon>Acanthomorphata</taxon>
        <taxon>Ovalentaria</taxon>
        <taxon>Atherinomorphae</taxon>
        <taxon>Cyprinodontiformes</taxon>
        <taxon>Goodeidae</taxon>
        <taxon>Goodea</taxon>
    </lineage>
</organism>